<dbReference type="AlphaFoldDB" id="A0A4R3ZA25"/>
<organism evidence="2 3">
    <name type="scientific">Longibaculum muris</name>
    <dbReference type="NCBI Taxonomy" id="1796628"/>
    <lineage>
        <taxon>Bacteria</taxon>
        <taxon>Bacillati</taxon>
        <taxon>Bacillota</taxon>
        <taxon>Erysipelotrichia</taxon>
        <taxon>Erysipelotrichales</taxon>
        <taxon>Coprobacillaceae</taxon>
        <taxon>Longibaculum</taxon>
    </lineage>
</organism>
<evidence type="ECO:0000313" key="2">
    <source>
        <dbReference type="EMBL" id="TCW01707.1"/>
    </source>
</evidence>
<accession>A0A4R3ZA25</accession>
<reference evidence="2 3" key="1">
    <citation type="submission" date="2019-03" db="EMBL/GenBank/DDBJ databases">
        <title>Genomic Encyclopedia of Type Strains, Phase IV (KMG-IV): sequencing the most valuable type-strain genomes for metagenomic binning, comparative biology and taxonomic classification.</title>
        <authorList>
            <person name="Goeker M."/>
        </authorList>
    </citation>
    <scope>NUCLEOTIDE SEQUENCE [LARGE SCALE GENOMIC DNA]</scope>
    <source>
        <strain evidence="2 3">DSM 29487</strain>
    </source>
</reference>
<evidence type="ECO:0008006" key="4">
    <source>
        <dbReference type="Google" id="ProtNLM"/>
    </source>
</evidence>
<feature type="transmembrane region" description="Helical" evidence="1">
    <location>
        <begin position="164"/>
        <end position="187"/>
    </location>
</feature>
<proteinExistence type="predicted"/>
<feature type="transmembrane region" description="Helical" evidence="1">
    <location>
        <begin position="199"/>
        <end position="219"/>
    </location>
</feature>
<feature type="transmembrane region" description="Helical" evidence="1">
    <location>
        <begin position="251"/>
        <end position="273"/>
    </location>
</feature>
<evidence type="ECO:0000256" key="1">
    <source>
        <dbReference type="SAM" id="Phobius"/>
    </source>
</evidence>
<keyword evidence="1" id="KW-0812">Transmembrane</keyword>
<feature type="transmembrane region" description="Helical" evidence="1">
    <location>
        <begin position="115"/>
        <end position="137"/>
    </location>
</feature>
<dbReference type="EMBL" id="SMCQ01000003">
    <property type="protein sequence ID" value="TCW01707.1"/>
    <property type="molecule type" value="Genomic_DNA"/>
</dbReference>
<keyword evidence="1" id="KW-0472">Membrane</keyword>
<name>A0A4R3ZA25_9FIRM</name>
<gene>
    <name evidence="2" type="ORF">EDD60_103164</name>
</gene>
<dbReference type="RefSeq" id="WP_066449146.1">
    <property type="nucleotide sequence ID" value="NZ_JANKBF010000001.1"/>
</dbReference>
<evidence type="ECO:0000313" key="3">
    <source>
        <dbReference type="Proteomes" id="UP000295515"/>
    </source>
</evidence>
<dbReference type="GeneID" id="98914641"/>
<sequence length="280" mass="32958">MQSNKSLWFPFLHKEKILLIFIVFILINISIYTTFQNSIFSYANYDVNYPNAGLEFFYYIYCIGVNPFFFILLMLLLPNLVSYDFLNMHQNHHAYMIETRINKKQYYFDIFKKNILMTFIVMLVIQGLMALIIHFFYLPIHFNMMNYPIDYYCTTQVLAHNELISFIFFLIFTALGYSIVSSLVFSLQIIITNKYIYRCFGVIFGILLVLIPALIQGYLPIPEAAFLLQINNLVAIGMENVRVNPFGLSNLSLYFISALLYSLLSIICFEIFIKRRQIND</sequence>
<dbReference type="Proteomes" id="UP000295515">
    <property type="component" value="Unassembled WGS sequence"/>
</dbReference>
<keyword evidence="3" id="KW-1185">Reference proteome</keyword>
<feature type="transmembrane region" description="Helical" evidence="1">
    <location>
        <begin position="56"/>
        <end position="77"/>
    </location>
</feature>
<keyword evidence="1" id="KW-1133">Transmembrane helix</keyword>
<protein>
    <recommendedName>
        <fullName evidence="4">ABC-2 family transporter</fullName>
    </recommendedName>
</protein>
<comment type="caution">
    <text evidence="2">The sequence shown here is derived from an EMBL/GenBank/DDBJ whole genome shotgun (WGS) entry which is preliminary data.</text>
</comment>
<feature type="transmembrane region" description="Helical" evidence="1">
    <location>
        <begin position="17"/>
        <end position="36"/>
    </location>
</feature>